<keyword evidence="2" id="KW-1185">Reference proteome</keyword>
<organism evidence="1 2">
    <name type="scientific">Gemmatirosa kalamazoonensis</name>
    <dbReference type="NCBI Taxonomy" id="861299"/>
    <lineage>
        <taxon>Bacteria</taxon>
        <taxon>Pseudomonadati</taxon>
        <taxon>Gemmatimonadota</taxon>
        <taxon>Gemmatimonadia</taxon>
        <taxon>Gemmatimonadales</taxon>
        <taxon>Gemmatimonadaceae</taxon>
        <taxon>Gemmatirosa</taxon>
    </lineage>
</organism>
<dbReference type="EMBL" id="CP007128">
    <property type="protein sequence ID" value="AHG90567.1"/>
    <property type="molecule type" value="Genomic_DNA"/>
</dbReference>
<dbReference type="AlphaFoldDB" id="W0RJF8"/>
<dbReference type="Proteomes" id="UP000019151">
    <property type="component" value="Chromosome"/>
</dbReference>
<protein>
    <submittedName>
        <fullName evidence="1">Uncharacterized protein</fullName>
    </submittedName>
</protein>
<evidence type="ECO:0000313" key="2">
    <source>
        <dbReference type="Proteomes" id="UP000019151"/>
    </source>
</evidence>
<gene>
    <name evidence="1" type="ORF">J421_3030</name>
</gene>
<dbReference type="HOGENOM" id="CLU_494138_0_0_0"/>
<sequence length="551" mass="58508">MAALAVAALPLCGTRLAAQRCERIESRTNLAAVAGERVLSVDVSTENPAEHGIVGAVTGLVHVRTRAGAVRQRLLIAPGDVADTARVAESLRRLRRLRFLDDASIVAERCEGTDGVALTVATRDAWSISPELRAAAPPPPGAEELEPSRGLRLPNGLLGVEERNFLGSGREVRAGIETRSGRVGGSVSLVDPFVLGSPIVGRVRLSRLPNERLSSLTLRSDERDVARPWRGSFTATSASRWPMFGAAGHFSRGGVQGLVGRRVTDDAAGAALYVSAGAELASARMTRFDGMRTPGPETVARRFVGADVGVDRVATRYAPTTWLLPHDAVFDVPMGFEYSAVVGVGEKLLLRAPAAHLDAWVGRIWHPGDRALLATDVWSSGFLYSRQVEAGVLRTAATLLAAAPHGNWMVRVAGERLLRTDPDVRPLVGLDPTAPMLSTGDRLAGRAVAATLERSFRFDAPVGGRTAFDVAAFASGSLRNQPCGTETQSISAAVVGIGVHTAPIAATRATMRLDWMVPVAASPGLRRRPYARITVAPGFVADRVRDALRGR</sequence>
<dbReference type="PATRIC" id="fig|861299.3.peg.3083"/>
<evidence type="ECO:0000313" key="1">
    <source>
        <dbReference type="EMBL" id="AHG90567.1"/>
    </source>
</evidence>
<dbReference type="InParanoid" id="W0RJF8"/>
<dbReference type="STRING" id="861299.J421_3030"/>
<name>W0RJF8_9BACT</name>
<dbReference type="eggNOG" id="COG4775">
    <property type="taxonomic scope" value="Bacteria"/>
</dbReference>
<dbReference type="KEGG" id="gba:J421_3030"/>
<proteinExistence type="predicted"/>
<reference evidence="1 2" key="1">
    <citation type="journal article" date="2014" name="Genome Announc.">
        <title>Genome Sequence and Methylome of Soil Bacterium Gemmatirosa kalamazoonensis KBS708T, a Member of the Rarely Cultivated Gemmatimonadetes Phylum.</title>
        <authorList>
            <person name="Debruyn J.M."/>
            <person name="Radosevich M."/>
            <person name="Wommack K.E."/>
            <person name="Polson S.W."/>
            <person name="Hauser L.J."/>
            <person name="Fawaz M.N."/>
            <person name="Korlach J."/>
            <person name="Tsai Y.C."/>
        </authorList>
    </citation>
    <scope>NUCLEOTIDE SEQUENCE [LARGE SCALE GENOMIC DNA]</scope>
    <source>
        <strain evidence="1 2">KBS708</strain>
    </source>
</reference>
<dbReference type="Gene3D" id="3.10.20.310">
    <property type="entry name" value="membrane protein fhac"/>
    <property type="match status" value="1"/>
</dbReference>
<accession>W0RJF8</accession>
<dbReference type="RefSeq" id="WP_025412037.1">
    <property type="nucleotide sequence ID" value="NZ_CP007128.1"/>
</dbReference>